<comment type="caution">
    <text evidence="2">The sequence shown here is derived from an EMBL/GenBank/DDBJ whole genome shotgun (WGS) entry which is preliminary data.</text>
</comment>
<evidence type="ECO:0000256" key="1">
    <source>
        <dbReference type="SAM" id="MobiDB-lite"/>
    </source>
</evidence>
<gene>
    <name evidence="2" type="ORF">R1sor_004868</name>
</gene>
<dbReference type="EMBL" id="JBJQOH010000003">
    <property type="protein sequence ID" value="KAL3691217.1"/>
    <property type="molecule type" value="Genomic_DNA"/>
</dbReference>
<dbReference type="AlphaFoldDB" id="A0ABD3HI75"/>
<feature type="region of interest" description="Disordered" evidence="1">
    <location>
        <begin position="65"/>
        <end position="99"/>
    </location>
</feature>
<evidence type="ECO:0000313" key="2">
    <source>
        <dbReference type="EMBL" id="KAL3691217.1"/>
    </source>
</evidence>
<proteinExistence type="predicted"/>
<sequence length="170" mass="19674">MFTVLDILLGFASSRDGLTRTRGAGGRGIRERDDRGKHPMVDPNPICEPVEETFEKGELAPIIMVQPTTPSRQVKAGEGSSAQKKKKKKSVNRESYETSRSMTENNYHIRHAWFKRFAENVEHTDTFKKYNTSGTSMGVRRFVEHLCELDRQKYEVRREIIRTYPHSTKR</sequence>
<evidence type="ECO:0000313" key="3">
    <source>
        <dbReference type="Proteomes" id="UP001633002"/>
    </source>
</evidence>
<accession>A0ABD3HI75</accession>
<organism evidence="2 3">
    <name type="scientific">Riccia sorocarpa</name>
    <dbReference type="NCBI Taxonomy" id="122646"/>
    <lineage>
        <taxon>Eukaryota</taxon>
        <taxon>Viridiplantae</taxon>
        <taxon>Streptophyta</taxon>
        <taxon>Embryophyta</taxon>
        <taxon>Marchantiophyta</taxon>
        <taxon>Marchantiopsida</taxon>
        <taxon>Marchantiidae</taxon>
        <taxon>Marchantiales</taxon>
        <taxon>Ricciaceae</taxon>
        <taxon>Riccia</taxon>
    </lineage>
</organism>
<protein>
    <submittedName>
        <fullName evidence="2">Uncharacterized protein</fullName>
    </submittedName>
</protein>
<name>A0ABD3HI75_9MARC</name>
<feature type="compositionally biased region" description="Basic and acidic residues" evidence="1">
    <location>
        <begin position="28"/>
        <end position="40"/>
    </location>
</feature>
<feature type="region of interest" description="Disordered" evidence="1">
    <location>
        <begin position="20"/>
        <end position="44"/>
    </location>
</feature>
<dbReference type="Proteomes" id="UP001633002">
    <property type="component" value="Unassembled WGS sequence"/>
</dbReference>
<reference evidence="2 3" key="1">
    <citation type="submission" date="2024-09" db="EMBL/GenBank/DDBJ databases">
        <title>Chromosome-scale assembly of Riccia sorocarpa.</title>
        <authorList>
            <person name="Paukszto L."/>
        </authorList>
    </citation>
    <scope>NUCLEOTIDE SEQUENCE [LARGE SCALE GENOMIC DNA]</scope>
    <source>
        <strain evidence="2">LP-2024</strain>
        <tissue evidence="2">Aerial parts of the thallus</tissue>
    </source>
</reference>
<keyword evidence="3" id="KW-1185">Reference proteome</keyword>